<dbReference type="GO" id="GO:0016042">
    <property type="term" value="P:lipid catabolic process"/>
    <property type="evidence" value="ECO:0007669"/>
    <property type="project" value="UniProtKB-KW"/>
</dbReference>
<dbReference type="PANTHER" id="PTHR10272">
    <property type="entry name" value="PLATELET-ACTIVATING FACTOR ACETYLHYDROLASE"/>
    <property type="match status" value="1"/>
</dbReference>
<gene>
    <name evidence="5" type="ORF">MNOR_LOCUS31292</name>
</gene>
<feature type="non-terminal residue" evidence="5">
    <location>
        <position position="379"/>
    </location>
</feature>
<dbReference type="InterPro" id="IPR029058">
    <property type="entry name" value="AB_hydrolase_fold"/>
</dbReference>
<evidence type="ECO:0000313" key="5">
    <source>
        <dbReference type="EMBL" id="CAL4154198.1"/>
    </source>
</evidence>
<sequence>MATNHLYTDGIQHIPKPRGEWDVGIIDICTDGDTPVLFRLFYPTELEHGHQNPHEWYPWYLGRKYSEGAASFLLPSAPWLITWFGDWMSKGVKVPAKWAAPPAHGSHPVIVVSHGMAGHRSFMSTLSCDLASHGFIVAAIEHGEGSAAATFRYEESQIKWVPYTAYKKGQLEKRVDEVASTVEALQKINSGKFSDCHSTSIDFCMFQGHLDLSRKMILGHSYGGATALSILSSDNNPFMTGVVLDPWMYPLKEVIHSVANNIVVNVLSISSQGFNQGPNKKTLAKLEHSAAVPNTRYLTIKNTIHDHGIDSPWISDSFTWWIMGGNYKVPLDTIYKLQNNIIIIFICKQLGVSISKTNEYQDFIKENEHLLIEGNDFSL</sequence>
<comment type="caution">
    <text evidence="5">The sequence shown here is derived from an EMBL/GenBank/DDBJ whole genome shotgun (WGS) entry which is preliminary data.</text>
</comment>
<keyword evidence="6" id="KW-1185">Reference proteome</keyword>
<dbReference type="AlphaFoldDB" id="A0AAV2RZU4"/>
<evidence type="ECO:0000256" key="1">
    <source>
        <dbReference type="ARBA" id="ARBA00013201"/>
    </source>
</evidence>
<protein>
    <recommendedName>
        <fullName evidence="1">1-alkyl-2-acetylglycerophosphocholine esterase</fullName>
        <ecNumber evidence="1">3.1.1.47</ecNumber>
    </recommendedName>
</protein>
<dbReference type="GO" id="GO:0003847">
    <property type="term" value="F:1-alkyl-2-acetylglycerophosphocholine esterase activity"/>
    <property type="evidence" value="ECO:0007669"/>
    <property type="project" value="UniProtKB-EC"/>
</dbReference>
<keyword evidence="3" id="KW-0442">Lipid degradation</keyword>
<dbReference type="Proteomes" id="UP001497623">
    <property type="component" value="Unassembled WGS sequence"/>
</dbReference>
<name>A0AAV2RZU4_MEGNR</name>
<accession>A0AAV2RZU4</accession>
<reference evidence="5 6" key="1">
    <citation type="submission" date="2024-05" db="EMBL/GenBank/DDBJ databases">
        <authorList>
            <person name="Wallberg A."/>
        </authorList>
    </citation>
    <scope>NUCLEOTIDE SEQUENCE [LARGE SCALE GENOMIC DNA]</scope>
</reference>
<evidence type="ECO:0000256" key="3">
    <source>
        <dbReference type="ARBA" id="ARBA00022963"/>
    </source>
</evidence>
<dbReference type="Gene3D" id="3.40.50.1820">
    <property type="entry name" value="alpha/beta hydrolase"/>
    <property type="match status" value="1"/>
</dbReference>
<dbReference type="Pfam" id="PF03403">
    <property type="entry name" value="PAF-AH_p_II"/>
    <property type="match status" value="1"/>
</dbReference>
<evidence type="ECO:0000313" key="6">
    <source>
        <dbReference type="Proteomes" id="UP001497623"/>
    </source>
</evidence>
<evidence type="ECO:0000256" key="4">
    <source>
        <dbReference type="ARBA" id="ARBA00023098"/>
    </source>
</evidence>
<organism evidence="5 6">
    <name type="scientific">Meganyctiphanes norvegica</name>
    <name type="common">Northern krill</name>
    <name type="synonym">Thysanopoda norvegica</name>
    <dbReference type="NCBI Taxonomy" id="48144"/>
    <lineage>
        <taxon>Eukaryota</taxon>
        <taxon>Metazoa</taxon>
        <taxon>Ecdysozoa</taxon>
        <taxon>Arthropoda</taxon>
        <taxon>Crustacea</taxon>
        <taxon>Multicrustacea</taxon>
        <taxon>Malacostraca</taxon>
        <taxon>Eumalacostraca</taxon>
        <taxon>Eucarida</taxon>
        <taxon>Euphausiacea</taxon>
        <taxon>Euphausiidae</taxon>
        <taxon>Meganyctiphanes</taxon>
    </lineage>
</organism>
<proteinExistence type="predicted"/>
<dbReference type="PANTHER" id="PTHR10272:SF0">
    <property type="entry name" value="PLATELET-ACTIVATING FACTOR ACETYLHYDROLASE"/>
    <property type="match status" value="1"/>
</dbReference>
<dbReference type="EC" id="3.1.1.47" evidence="1"/>
<dbReference type="EMBL" id="CAXKWB010040037">
    <property type="protein sequence ID" value="CAL4154198.1"/>
    <property type="molecule type" value="Genomic_DNA"/>
</dbReference>
<evidence type="ECO:0000256" key="2">
    <source>
        <dbReference type="ARBA" id="ARBA00022801"/>
    </source>
</evidence>
<keyword evidence="2" id="KW-0378">Hydrolase</keyword>
<dbReference type="SUPFAM" id="SSF53474">
    <property type="entry name" value="alpha/beta-Hydrolases"/>
    <property type="match status" value="1"/>
</dbReference>
<keyword evidence="4" id="KW-0443">Lipid metabolism</keyword>